<dbReference type="NCBIfam" id="NF037995">
    <property type="entry name" value="TRAP_S1"/>
    <property type="match status" value="1"/>
</dbReference>
<evidence type="ECO:0000256" key="3">
    <source>
        <dbReference type="ARBA" id="ARBA00022448"/>
    </source>
</evidence>
<feature type="chain" id="PRO_5045318678" evidence="5">
    <location>
        <begin position="24"/>
        <end position="350"/>
    </location>
</feature>
<reference evidence="6 7" key="1">
    <citation type="journal article" date="2019" name="Int. J. Syst. Evol. Microbiol.">
        <title>The Global Catalogue of Microorganisms (GCM) 10K type strain sequencing project: providing services to taxonomists for standard genome sequencing and annotation.</title>
        <authorList>
            <consortium name="The Broad Institute Genomics Platform"/>
            <consortium name="The Broad Institute Genome Sequencing Center for Infectious Disease"/>
            <person name="Wu L."/>
            <person name="Ma J."/>
        </authorList>
    </citation>
    <scope>NUCLEOTIDE SEQUENCE [LARGE SCALE GENOMIC DNA]</scope>
    <source>
        <strain evidence="6 7">JCM 12149</strain>
    </source>
</reference>
<proteinExistence type="inferred from homology"/>
<name>A0ABN0Z508_9BACI</name>
<dbReference type="Pfam" id="PF03480">
    <property type="entry name" value="DctP"/>
    <property type="match status" value="1"/>
</dbReference>
<sequence length="350" mass="39441">MKAHTKSMLLLIFCAGFIVILSACSSNENTSATNDENGSDGGDGDGKTYELRITHVLPEDHASNIALEEWKETLAEESNGRIDLQIYPNGQLYGSDAEATEAVQLGNIEMTMIGTFTLASFNEKFMVFDLPFLFKSRETAHKAMDGKLGETLLKELPDMDMVGLGYGENGFRQFMNSEHPIESIEDFKGLKTRVVENELYQDTFDELGANPSPHAFGELYSALQQGTFDGGDMPISIITSNKFYEVQDYLTMTDQFYAPVITLINKEKFQSMPDDLQTLLKETGKEMSKRQRELAKKQDTENIELLKEKGMEINELTAEQKEKLREKVQPVYDKYKDVIGEDLIKLAKPE</sequence>
<gene>
    <name evidence="6" type="ORF">GCM10008983_07920</name>
</gene>
<evidence type="ECO:0000256" key="2">
    <source>
        <dbReference type="ARBA" id="ARBA00009023"/>
    </source>
</evidence>
<evidence type="ECO:0000313" key="7">
    <source>
        <dbReference type="Proteomes" id="UP001501459"/>
    </source>
</evidence>
<evidence type="ECO:0000256" key="4">
    <source>
        <dbReference type="ARBA" id="ARBA00022729"/>
    </source>
</evidence>
<evidence type="ECO:0000256" key="1">
    <source>
        <dbReference type="ARBA" id="ARBA00004196"/>
    </source>
</evidence>
<dbReference type="RefSeq" id="WP_343751328.1">
    <property type="nucleotide sequence ID" value="NZ_BAAADM010000020.1"/>
</dbReference>
<evidence type="ECO:0000313" key="6">
    <source>
        <dbReference type="EMBL" id="GAA0433759.1"/>
    </source>
</evidence>
<dbReference type="EMBL" id="BAAADM010000020">
    <property type="protein sequence ID" value="GAA0433759.1"/>
    <property type="molecule type" value="Genomic_DNA"/>
</dbReference>
<dbReference type="NCBIfam" id="TIGR00787">
    <property type="entry name" value="dctP"/>
    <property type="match status" value="1"/>
</dbReference>
<dbReference type="InterPro" id="IPR004682">
    <property type="entry name" value="TRAP_DctP"/>
</dbReference>
<dbReference type="PANTHER" id="PTHR33376:SF4">
    <property type="entry name" value="SIALIC ACID-BINDING PERIPLASMIC PROTEIN SIAP"/>
    <property type="match status" value="1"/>
</dbReference>
<dbReference type="Gene3D" id="3.40.190.170">
    <property type="entry name" value="Bacterial extracellular solute-binding protein, family 7"/>
    <property type="match status" value="1"/>
</dbReference>
<dbReference type="InterPro" id="IPR038404">
    <property type="entry name" value="TRAP_DctP_sf"/>
</dbReference>
<dbReference type="InterPro" id="IPR018389">
    <property type="entry name" value="DctP_fam"/>
</dbReference>
<feature type="signal peptide" evidence="5">
    <location>
        <begin position="1"/>
        <end position="23"/>
    </location>
</feature>
<keyword evidence="7" id="KW-1185">Reference proteome</keyword>
<keyword evidence="3" id="KW-0813">Transport</keyword>
<comment type="similarity">
    <text evidence="2">Belongs to the bacterial solute-binding protein 7 family.</text>
</comment>
<comment type="caution">
    <text evidence="6">The sequence shown here is derived from an EMBL/GenBank/DDBJ whole genome shotgun (WGS) entry which is preliminary data.</text>
</comment>
<organism evidence="6 7">
    <name type="scientific">Lentibacillus halophilus</name>
    <dbReference type="NCBI Taxonomy" id="295065"/>
    <lineage>
        <taxon>Bacteria</taxon>
        <taxon>Bacillati</taxon>
        <taxon>Bacillota</taxon>
        <taxon>Bacilli</taxon>
        <taxon>Bacillales</taxon>
        <taxon>Bacillaceae</taxon>
        <taxon>Lentibacillus</taxon>
    </lineage>
</organism>
<dbReference type="PIRSF" id="PIRSF006470">
    <property type="entry name" value="DctB"/>
    <property type="match status" value="1"/>
</dbReference>
<keyword evidence="4 5" id="KW-0732">Signal</keyword>
<accession>A0ABN0Z508</accession>
<dbReference type="CDD" id="cd13603">
    <property type="entry name" value="PBP2_TRAP_Siap_TeaA_like"/>
    <property type="match status" value="1"/>
</dbReference>
<protein>
    <submittedName>
        <fullName evidence="6">TRAP transporter substrate-binding protein</fullName>
    </submittedName>
</protein>
<dbReference type="Proteomes" id="UP001501459">
    <property type="component" value="Unassembled WGS sequence"/>
</dbReference>
<comment type="subcellular location">
    <subcellularLocation>
        <location evidence="1">Cell envelope</location>
    </subcellularLocation>
</comment>
<dbReference type="PROSITE" id="PS51257">
    <property type="entry name" value="PROKAR_LIPOPROTEIN"/>
    <property type="match status" value="1"/>
</dbReference>
<evidence type="ECO:0000256" key="5">
    <source>
        <dbReference type="SAM" id="SignalP"/>
    </source>
</evidence>
<dbReference type="PANTHER" id="PTHR33376">
    <property type="match status" value="1"/>
</dbReference>